<dbReference type="AlphaFoldDB" id="A0A8H6MNM8"/>
<dbReference type="Proteomes" id="UP000652219">
    <property type="component" value="Unassembled WGS sequence"/>
</dbReference>
<dbReference type="EMBL" id="WIGN01000237">
    <property type="protein sequence ID" value="KAF6803477.1"/>
    <property type="molecule type" value="Genomic_DNA"/>
</dbReference>
<organism evidence="2 3">
    <name type="scientific">Colletotrichum sojae</name>
    <dbReference type="NCBI Taxonomy" id="2175907"/>
    <lineage>
        <taxon>Eukaryota</taxon>
        <taxon>Fungi</taxon>
        <taxon>Dikarya</taxon>
        <taxon>Ascomycota</taxon>
        <taxon>Pezizomycotina</taxon>
        <taxon>Sordariomycetes</taxon>
        <taxon>Hypocreomycetidae</taxon>
        <taxon>Glomerellales</taxon>
        <taxon>Glomerellaceae</taxon>
        <taxon>Colletotrichum</taxon>
        <taxon>Colletotrichum orchidearum species complex</taxon>
    </lineage>
</organism>
<evidence type="ECO:0000313" key="2">
    <source>
        <dbReference type="EMBL" id="KAF6803477.1"/>
    </source>
</evidence>
<name>A0A8H6MNM8_9PEZI</name>
<evidence type="ECO:0000256" key="1">
    <source>
        <dbReference type="SAM" id="MobiDB-lite"/>
    </source>
</evidence>
<comment type="caution">
    <text evidence="2">The sequence shown here is derived from an EMBL/GenBank/DDBJ whole genome shotgun (WGS) entry which is preliminary data.</text>
</comment>
<gene>
    <name evidence="2" type="ORF">CSOJ01_10894</name>
</gene>
<feature type="region of interest" description="Disordered" evidence="1">
    <location>
        <begin position="296"/>
        <end position="515"/>
    </location>
</feature>
<feature type="compositionally biased region" description="Low complexity" evidence="1">
    <location>
        <begin position="379"/>
        <end position="390"/>
    </location>
</feature>
<reference evidence="2 3" key="1">
    <citation type="journal article" date="2020" name="Phytopathology">
        <title>Genome Sequence Resources of Colletotrichum truncatum, C. plurivorum, C. musicola, and C. sojae: Four Species Pathogenic to Soybean (Glycine max).</title>
        <authorList>
            <person name="Rogerio F."/>
            <person name="Boufleur T.R."/>
            <person name="Ciampi-Guillardi M."/>
            <person name="Sukno S.A."/>
            <person name="Thon M.R."/>
            <person name="Massola Junior N.S."/>
            <person name="Baroncelli R."/>
        </authorList>
    </citation>
    <scope>NUCLEOTIDE SEQUENCE [LARGE SCALE GENOMIC DNA]</scope>
    <source>
        <strain evidence="2 3">LFN0009</strain>
    </source>
</reference>
<evidence type="ECO:0000313" key="3">
    <source>
        <dbReference type="Proteomes" id="UP000652219"/>
    </source>
</evidence>
<sequence length="555" mass="60106">MSPAFSLKGPPPGHGGALRLDCVIVCRPPVWHKPDKQMIRGFRGESEVQIPIPAPQWLLTNKQYGKLAYDTSKIPSNWSNPWLDVTSTCHPNQLTWKDVVFREGAPGSPNDAGEQSDEALEGQVSEEEYEAPLILVRDGLYSPVVLQSRYPDDVELDVQALPPAIIPKLPTVSFDGIVEGFVRDSPQEGDLEIRPGGSAPGSSGCRRTCTPAKRKTGFARGQPRRWGWLANRKQSIFQPHSRFVCTLGKVVGILSKDVMLRPPEGPHDRVLIIVPEQWEPQPELLTTAESMAAATTGATTATNSPAHRARSKFRKSAGSSSQSSQAATSSRVSTQSSPGPPVTPGCSSDPISSSQRDPFSPIFDDDMALSSDTQPSADTQPSTNTQPSTSIQLSANTRASLAGTPCTRPTPPRRPSRRWGPPATSPRARDHRSTTCPEDSETGGGPSGQTPSQPRPKKSAPGARDKTRKRVSASCPQGRKRRTKSDVIEGFNESEKRRRPVPPRYPGPSTARPLPGTQPPWVILVANLRLQFSPCCAKHHSTSWSTVILHISVSG</sequence>
<proteinExistence type="predicted"/>
<protein>
    <submittedName>
        <fullName evidence="2">Uncharacterized protein</fullName>
    </submittedName>
</protein>
<keyword evidence="3" id="KW-1185">Reference proteome</keyword>
<feature type="region of interest" description="Disordered" evidence="1">
    <location>
        <begin position="187"/>
        <end position="217"/>
    </location>
</feature>
<feature type="compositionally biased region" description="Polar residues" evidence="1">
    <location>
        <begin position="345"/>
        <end position="357"/>
    </location>
</feature>
<accession>A0A8H6MNM8</accession>
<feature type="compositionally biased region" description="Low complexity" evidence="1">
    <location>
        <begin position="316"/>
        <end position="337"/>
    </location>
</feature>
<feature type="region of interest" description="Disordered" evidence="1">
    <location>
        <begin position="102"/>
        <end position="124"/>
    </location>
</feature>
<feature type="compositionally biased region" description="Acidic residues" evidence="1">
    <location>
        <begin position="114"/>
        <end position="124"/>
    </location>
</feature>